<gene>
    <name evidence="7" type="ORF">FOD75_04395</name>
</gene>
<feature type="transmembrane region" description="Helical" evidence="6">
    <location>
        <begin position="88"/>
        <end position="108"/>
    </location>
</feature>
<protein>
    <submittedName>
        <fullName evidence="7">Flippase</fullName>
    </submittedName>
</protein>
<evidence type="ECO:0000256" key="6">
    <source>
        <dbReference type="SAM" id="Phobius"/>
    </source>
</evidence>
<reference evidence="7 8" key="1">
    <citation type="submission" date="2019-07" db="EMBL/GenBank/DDBJ databases">
        <title>Gastrointestinal microbiota of Peromyscus leucopus, the white-footed mouse.</title>
        <authorList>
            <person name="Milovic A."/>
            <person name="Bassam K."/>
            <person name="Barbour A.G."/>
        </authorList>
    </citation>
    <scope>NUCLEOTIDE SEQUENCE [LARGE SCALE GENOMIC DNA]</scope>
    <source>
        <strain evidence="7 8">LL7</strain>
    </source>
</reference>
<feature type="transmembrane region" description="Helical" evidence="6">
    <location>
        <begin position="359"/>
        <end position="380"/>
    </location>
</feature>
<keyword evidence="3 6" id="KW-0812">Transmembrane</keyword>
<proteinExistence type="predicted"/>
<feature type="transmembrane region" description="Helical" evidence="6">
    <location>
        <begin position="329"/>
        <end position="352"/>
    </location>
</feature>
<evidence type="ECO:0000313" key="7">
    <source>
        <dbReference type="EMBL" id="QDR73523.1"/>
    </source>
</evidence>
<comment type="subcellular location">
    <subcellularLocation>
        <location evidence="1">Cell membrane</location>
        <topology evidence="1">Multi-pass membrane protein</topology>
    </subcellularLocation>
</comment>
<feature type="transmembrane region" description="Helical" evidence="6">
    <location>
        <begin position="114"/>
        <end position="136"/>
    </location>
</feature>
<organism evidence="7 8">
    <name type="scientific">Limosilactobacillus reuteri</name>
    <name type="common">Lactobacillus reuteri</name>
    <dbReference type="NCBI Taxonomy" id="1598"/>
    <lineage>
        <taxon>Bacteria</taxon>
        <taxon>Bacillati</taxon>
        <taxon>Bacillota</taxon>
        <taxon>Bacilli</taxon>
        <taxon>Lactobacillales</taxon>
        <taxon>Lactobacillaceae</taxon>
        <taxon>Limosilactobacillus</taxon>
    </lineage>
</organism>
<feature type="transmembrane region" description="Helical" evidence="6">
    <location>
        <begin position="7"/>
        <end position="30"/>
    </location>
</feature>
<dbReference type="EMBL" id="CP041676">
    <property type="protein sequence ID" value="QDR73523.1"/>
    <property type="molecule type" value="Genomic_DNA"/>
</dbReference>
<feature type="transmembrane region" description="Helical" evidence="6">
    <location>
        <begin position="171"/>
        <end position="191"/>
    </location>
</feature>
<name>A0A517D845_LIMRT</name>
<feature type="transmembrane region" description="Helical" evidence="6">
    <location>
        <begin position="288"/>
        <end position="309"/>
    </location>
</feature>
<feature type="transmembrane region" description="Helical" evidence="6">
    <location>
        <begin position="449"/>
        <end position="468"/>
    </location>
</feature>
<dbReference type="InterPro" id="IPR050833">
    <property type="entry name" value="Poly_Biosynth_Transport"/>
</dbReference>
<evidence type="ECO:0000313" key="8">
    <source>
        <dbReference type="Proteomes" id="UP000316394"/>
    </source>
</evidence>
<dbReference type="InterPro" id="IPR002797">
    <property type="entry name" value="Polysacc_synth"/>
</dbReference>
<feature type="transmembrane region" description="Helical" evidence="6">
    <location>
        <begin position="211"/>
        <end position="229"/>
    </location>
</feature>
<dbReference type="GO" id="GO:0005886">
    <property type="term" value="C:plasma membrane"/>
    <property type="evidence" value="ECO:0007669"/>
    <property type="project" value="UniProtKB-SubCell"/>
</dbReference>
<feature type="transmembrane region" description="Helical" evidence="6">
    <location>
        <begin position="50"/>
        <end position="67"/>
    </location>
</feature>
<dbReference type="CDD" id="cd13128">
    <property type="entry name" value="MATE_Wzx_like"/>
    <property type="match status" value="1"/>
</dbReference>
<accession>A0A517D845</accession>
<dbReference type="PANTHER" id="PTHR30250">
    <property type="entry name" value="PST FAMILY PREDICTED COLANIC ACID TRANSPORTER"/>
    <property type="match status" value="1"/>
</dbReference>
<sequence>MKQQKSLGINAILNGLQSILNLLFPLITFPYVSRVLSVNGMGIYNFSNTYIGYFLLLAGLGINTYAVREGTKYRDNKQRISEFASQIFSINICSTLLAYILLVISLILFKRLNIYSVCILIFSIQILFTTLGINWLYIIYEDYAYITVRNIIFKIFSIILLFIFVRKPNDFLVYAGITVLASVGSNILNFFHAKSFINLNFTLKFSIWKHLKPILIIFASAVGVSIYLYSDNTILGLIKGDYAVGLYSVATKIYKISEDVLSAVLTVTIPRLSMLYGKKMYEKYSKLLAKLFNLLLIFSLPATVGLAMLSKNIILIIAGEKYLQSSKALSIISCAIIFSLFNWIISDCILLPAKRENKLFITTFVTAIFNIIINMLLIPIWSYDAASLSTVLSECFAMLMNAYCSRDILAECNLSKDIFQNTLESIFGCIFIIIVCYLSKLLIDSLIVSLFVAVIISSLGYIIIMVLLKNSLIIYALETIKGKL</sequence>
<feature type="transmembrane region" description="Helical" evidence="6">
    <location>
        <begin position="143"/>
        <end position="165"/>
    </location>
</feature>
<evidence type="ECO:0000256" key="4">
    <source>
        <dbReference type="ARBA" id="ARBA00022989"/>
    </source>
</evidence>
<keyword evidence="5 6" id="KW-0472">Membrane</keyword>
<evidence type="ECO:0000256" key="1">
    <source>
        <dbReference type="ARBA" id="ARBA00004651"/>
    </source>
</evidence>
<evidence type="ECO:0000256" key="2">
    <source>
        <dbReference type="ARBA" id="ARBA00022475"/>
    </source>
</evidence>
<evidence type="ECO:0000256" key="5">
    <source>
        <dbReference type="ARBA" id="ARBA00023136"/>
    </source>
</evidence>
<keyword evidence="2" id="KW-1003">Cell membrane</keyword>
<feature type="transmembrane region" description="Helical" evidence="6">
    <location>
        <begin position="260"/>
        <end position="276"/>
    </location>
</feature>
<dbReference type="AlphaFoldDB" id="A0A517D845"/>
<keyword evidence="4 6" id="KW-1133">Transmembrane helix</keyword>
<evidence type="ECO:0000256" key="3">
    <source>
        <dbReference type="ARBA" id="ARBA00022692"/>
    </source>
</evidence>
<dbReference type="Pfam" id="PF01943">
    <property type="entry name" value="Polysacc_synt"/>
    <property type="match status" value="1"/>
</dbReference>
<dbReference type="Proteomes" id="UP000316394">
    <property type="component" value="Chromosome"/>
</dbReference>
<feature type="transmembrane region" description="Helical" evidence="6">
    <location>
        <begin position="425"/>
        <end position="443"/>
    </location>
</feature>
<dbReference type="PANTHER" id="PTHR30250:SF11">
    <property type="entry name" value="O-ANTIGEN TRANSPORTER-RELATED"/>
    <property type="match status" value="1"/>
</dbReference>